<proteinExistence type="inferred from homology"/>
<organism evidence="9 10">
    <name type="scientific">Natronomicrosphaera hydrolytica</name>
    <dbReference type="NCBI Taxonomy" id="3242702"/>
    <lineage>
        <taxon>Bacteria</taxon>
        <taxon>Pseudomonadati</taxon>
        <taxon>Planctomycetota</taxon>
        <taxon>Phycisphaerae</taxon>
        <taxon>Phycisphaerales</taxon>
        <taxon>Phycisphaeraceae</taxon>
        <taxon>Natronomicrosphaera</taxon>
    </lineage>
</organism>
<keyword evidence="6" id="KW-0315">Glutamine amidotransferase</keyword>
<dbReference type="Proteomes" id="UP001575105">
    <property type="component" value="Unassembled WGS sequence"/>
</dbReference>
<dbReference type="Gene3D" id="3.40.50.620">
    <property type="entry name" value="HUPs"/>
    <property type="match status" value="1"/>
</dbReference>
<dbReference type="CDD" id="cd00712">
    <property type="entry name" value="AsnB"/>
    <property type="match status" value="1"/>
</dbReference>
<keyword evidence="5" id="KW-0067">ATP-binding</keyword>
<dbReference type="InterPro" id="IPR006426">
    <property type="entry name" value="Asn_synth_AEB"/>
</dbReference>
<reference evidence="9 10" key="1">
    <citation type="submission" date="2024-08" db="EMBL/GenBank/DDBJ databases">
        <title>Whole-genome sequencing of halo(alkali)philic microorganisms from hypersaline lakes.</title>
        <authorList>
            <person name="Sorokin D.Y."/>
            <person name="Merkel A.Y."/>
            <person name="Messina E."/>
            <person name="Yakimov M."/>
        </authorList>
    </citation>
    <scope>NUCLEOTIDE SEQUENCE [LARGE SCALE GENOMIC DNA]</scope>
    <source>
        <strain evidence="9 10">AB-hyl4</strain>
    </source>
</reference>
<dbReference type="InterPro" id="IPR017932">
    <property type="entry name" value="GATase_2_dom"/>
</dbReference>
<evidence type="ECO:0000256" key="1">
    <source>
        <dbReference type="ARBA" id="ARBA00005187"/>
    </source>
</evidence>
<comment type="catalytic activity">
    <reaction evidence="7">
        <text>L-aspartate + L-glutamine + ATP + H2O = L-asparagine + L-glutamate + AMP + diphosphate + H(+)</text>
        <dbReference type="Rhea" id="RHEA:12228"/>
        <dbReference type="ChEBI" id="CHEBI:15377"/>
        <dbReference type="ChEBI" id="CHEBI:15378"/>
        <dbReference type="ChEBI" id="CHEBI:29985"/>
        <dbReference type="ChEBI" id="CHEBI:29991"/>
        <dbReference type="ChEBI" id="CHEBI:30616"/>
        <dbReference type="ChEBI" id="CHEBI:33019"/>
        <dbReference type="ChEBI" id="CHEBI:58048"/>
        <dbReference type="ChEBI" id="CHEBI:58359"/>
        <dbReference type="ChEBI" id="CHEBI:456215"/>
        <dbReference type="EC" id="6.3.5.4"/>
    </reaction>
</comment>
<dbReference type="PROSITE" id="PS51278">
    <property type="entry name" value="GATASE_TYPE_2"/>
    <property type="match status" value="1"/>
</dbReference>
<dbReference type="SUPFAM" id="SSF52402">
    <property type="entry name" value="Adenine nucleotide alpha hydrolases-like"/>
    <property type="match status" value="1"/>
</dbReference>
<accession>A0ABV4U130</accession>
<dbReference type="InterPro" id="IPR014729">
    <property type="entry name" value="Rossmann-like_a/b/a_fold"/>
</dbReference>
<dbReference type="EC" id="6.3.5.4" evidence="3"/>
<dbReference type="PANTHER" id="PTHR43284">
    <property type="entry name" value="ASPARAGINE SYNTHETASE (GLUTAMINE-HYDROLYZING)"/>
    <property type="match status" value="1"/>
</dbReference>
<sequence length="593" mass="66783">MCGICGELSTNGNASSATLVANMSDRMHRRGPDSGGMFLQQGVALGHRRLKIIDLSDAASQPMIDSQLGLALVFNGCIYNYPDLRKQLEKKGYQFFSRSDTEVILKAYHAWGENCVERFNGMFAFAVAERDSGRVFLARDRLGIKPLYYTRNASNFRFASSLPALIAPGGVDTSIDPVALHHYMTFHAVVPAPYTILKGVRKLAPATTMMVEPDGSRTARRYWTPNFNPDAEERKYSKEDWKRRLLHELGEAVDRRMIADVPVGVLLSGGLDSSLVVGLLHKHGQEHIETFSIGFESVDEEEGDEFKYSDVVAKRFETRHHKIVVDAKGTLDNMDGCVAAMSEPMVSHDAIGFYLLSERVSKHVKVVQSGQGADEIFGGYHWYPPMMKYKGNNPAEAYANALFDRDHNEFKEAVHPSMYGEDHSRAFVEKHFAQEGADLPIDKALRIDTTIMLVDDPVKRVDNMTMAWGLEARVPFLDHQLVEFASRIPAELKVKDGGKYILKEAARDVIPWEVIDRPKGYFPVPALKYLRGPYLDRVKDILNQPAARDRNIFDADYVDTLLADPESHITRLRGSKLWQVTLLEYWLQKHGIS</sequence>
<dbReference type="CDD" id="cd01991">
    <property type="entry name" value="Asn_synthase_B_C"/>
    <property type="match status" value="1"/>
</dbReference>
<dbReference type="Pfam" id="PF00733">
    <property type="entry name" value="Asn_synthase"/>
    <property type="match status" value="1"/>
</dbReference>
<name>A0ABV4U130_9BACT</name>
<keyword evidence="4" id="KW-0547">Nucleotide-binding</keyword>
<comment type="similarity">
    <text evidence="2">Belongs to the asparagine synthetase family.</text>
</comment>
<dbReference type="Pfam" id="PF13537">
    <property type="entry name" value="GATase_7"/>
    <property type="match status" value="1"/>
</dbReference>
<dbReference type="RefSeq" id="WP_425344171.1">
    <property type="nucleotide sequence ID" value="NZ_JBGUBD010000002.1"/>
</dbReference>
<evidence type="ECO:0000313" key="9">
    <source>
        <dbReference type="EMBL" id="MFA9477246.1"/>
    </source>
</evidence>
<dbReference type="InterPro" id="IPR001962">
    <property type="entry name" value="Asn_synthase"/>
</dbReference>
<dbReference type="EMBL" id="JBGUBD010000002">
    <property type="protein sequence ID" value="MFA9477246.1"/>
    <property type="molecule type" value="Genomic_DNA"/>
</dbReference>
<evidence type="ECO:0000256" key="7">
    <source>
        <dbReference type="ARBA" id="ARBA00048741"/>
    </source>
</evidence>
<evidence type="ECO:0000256" key="4">
    <source>
        <dbReference type="ARBA" id="ARBA00022741"/>
    </source>
</evidence>
<comment type="caution">
    <text evidence="9">The sequence shown here is derived from an EMBL/GenBank/DDBJ whole genome shotgun (WGS) entry which is preliminary data.</text>
</comment>
<dbReference type="NCBIfam" id="TIGR03104">
    <property type="entry name" value="trio_amidotrans"/>
    <property type="match status" value="1"/>
</dbReference>
<dbReference type="PIRSF" id="PIRSF001589">
    <property type="entry name" value="Asn_synthetase_glu-h"/>
    <property type="match status" value="1"/>
</dbReference>
<evidence type="ECO:0000259" key="8">
    <source>
        <dbReference type="PROSITE" id="PS51278"/>
    </source>
</evidence>
<evidence type="ECO:0000256" key="6">
    <source>
        <dbReference type="ARBA" id="ARBA00022962"/>
    </source>
</evidence>
<protein>
    <recommendedName>
        <fullName evidence="3">asparagine synthase (glutamine-hydrolyzing)</fullName>
        <ecNumber evidence="3">6.3.5.4</ecNumber>
    </recommendedName>
</protein>
<evidence type="ECO:0000256" key="2">
    <source>
        <dbReference type="ARBA" id="ARBA00005752"/>
    </source>
</evidence>
<dbReference type="SUPFAM" id="SSF56235">
    <property type="entry name" value="N-terminal nucleophile aminohydrolases (Ntn hydrolases)"/>
    <property type="match status" value="1"/>
</dbReference>
<gene>
    <name evidence="9" type="ORF">ACERK3_02945</name>
</gene>
<dbReference type="InterPro" id="IPR051786">
    <property type="entry name" value="ASN_synthetase/amidase"/>
</dbReference>
<dbReference type="InterPro" id="IPR017535">
    <property type="entry name" value="Asparagine_synth"/>
</dbReference>
<dbReference type="InterPro" id="IPR033738">
    <property type="entry name" value="AsnB_N"/>
</dbReference>
<dbReference type="InterPro" id="IPR029055">
    <property type="entry name" value="Ntn_hydrolases_N"/>
</dbReference>
<evidence type="ECO:0000313" key="10">
    <source>
        <dbReference type="Proteomes" id="UP001575105"/>
    </source>
</evidence>
<dbReference type="PANTHER" id="PTHR43284:SF1">
    <property type="entry name" value="ASPARAGINE SYNTHETASE"/>
    <property type="match status" value="1"/>
</dbReference>
<dbReference type="Gene3D" id="3.60.20.10">
    <property type="entry name" value="Glutamine Phosphoribosylpyrophosphate, subunit 1, domain 1"/>
    <property type="match status" value="1"/>
</dbReference>
<evidence type="ECO:0000256" key="5">
    <source>
        <dbReference type="ARBA" id="ARBA00022840"/>
    </source>
</evidence>
<evidence type="ECO:0000256" key="3">
    <source>
        <dbReference type="ARBA" id="ARBA00012737"/>
    </source>
</evidence>
<comment type="pathway">
    <text evidence="1">Amino-acid biosynthesis; L-asparagine biosynthesis; L-asparagine from L-aspartate (L-Gln route): step 1/1.</text>
</comment>
<keyword evidence="10" id="KW-1185">Reference proteome</keyword>
<dbReference type="NCBIfam" id="TIGR01536">
    <property type="entry name" value="asn_synth_AEB"/>
    <property type="match status" value="1"/>
</dbReference>
<feature type="domain" description="Glutamine amidotransferase type-2" evidence="8">
    <location>
        <begin position="2"/>
        <end position="214"/>
    </location>
</feature>